<comment type="caution">
    <text evidence="3">The sequence shown here is derived from an EMBL/GenBank/DDBJ whole genome shotgun (WGS) entry which is preliminary data.</text>
</comment>
<keyword evidence="4" id="KW-1185">Reference proteome</keyword>
<evidence type="ECO:0000313" key="4">
    <source>
        <dbReference type="Proteomes" id="UP001211907"/>
    </source>
</evidence>
<proteinExistence type="predicted"/>
<dbReference type="SUPFAM" id="SSF51197">
    <property type="entry name" value="Clavaminate synthase-like"/>
    <property type="match status" value="1"/>
</dbReference>
<accession>A0AAD5SU33</accession>
<evidence type="ECO:0000259" key="2">
    <source>
        <dbReference type="Pfam" id="PF02668"/>
    </source>
</evidence>
<dbReference type="InterPro" id="IPR003819">
    <property type="entry name" value="TauD/TfdA-like"/>
</dbReference>
<organism evidence="3 4">
    <name type="scientific">Physocladia obscura</name>
    <dbReference type="NCBI Taxonomy" id="109957"/>
    <lineage>
        <taxon>Eukaryota</taxon>
        <taxon>Fungi</taxon>
        <taxon>Fungi incertae sedis</taxon>
        <taxon>Chytridiomycota</taxon>
        <taxon>Chytridiomycota incertae sedis</taxon>
        <taxon>Chytridiomycetes</taxon>
        <taxon>Chytridiales</taxon>
        <taxon>Chytriomycetaceae</taxon>
        <taxon>Physocladia</taxon>
    </lineage>
</organism>
<reference evidence="3" key="1">
    <citation type="submission" date="2020-05" db="EMBL/GenBank/DDBJ databases">
        <title>Phylogenomic resolution of chytrid fungi.</title>
        <authorList>
            <person name="Stajich J.E."/>
            <person name="Amses K."/>
            <person name="Simmons R."/>
            <person name="Seto K."/>
            <person name="Myers J."/>
            <person name="Bonds A."/>
            <person name="Quandt C.A."/>
            <person name="Barry K."/>
            <person name="Liu P."/>
            <person name="Grigoriev I."/>
            <person name="Longcore J.E."/>
            <person name="James T.Y."/>
        </authorList>
    </citation>
    <scope>NUCLEOTIDE SEQUENCE</scope>
    <source>
        <strain evidence="3">JEL0513</strain>
    </source>
</reference>
<dbReference type="EMBL" id="JADGJH010001830">
    <property type="protein sequence ID" value="KAJ3109021.1"/>
    <property type="molecule type" value="Genomic_DNA"/>
</dbReference>
<dbReference type="AlphaFoldDB" id="A0AAD5SU33"/>
<gene>
    <name evidence="3" type="ORF">HK100_003359</name>
</gene>
<feature type="domain" description="TauD/TfdA-like" evidence="2">
    <location>
        <begin position="398"/>
        <end position="634"/>
    </location>
</feature>
<dbReference type="GO" id="GO:0016491">
    <property type="term" value="F:oxidoreductase activity"/>
    <property type="evidence" value="ECO:0007669"/>
    <property type="project" value="UniProtKB-KW"/>
</dbReference>
<name>A0AAD5SU33_9FUNG</name>
<evidence type="ECO:0000256" key="1">
    <source>
        <dbReference type="ARBA" id="ARBA00023002"/>
    </source>
</evidence>
<keyword evidence="1" id="KW-0560">Oxidoreductase</keyword>
<dbReference type="Gene3D" id="3.60.130.10">
    <property type="entry name" value="Clavaminate synthase-like"/>
    <property type="match status" value="1"/>
</dbReference>
<sequence>MFVQPISGSNKDVAILEQINKEYAQSLASVSAAPVVVPTKTFTRMAEINSALVLGIREDVAEWHRGEGKLLPLDVCAERVLRLLKNAPYDLIGTLRPDLLHSATDNRLLLGLSSVGATLGLIDAIKQRFDFKTPVVILHNAEKAHDVDLLAQFFDLKVIHCRPTDLSVNILKPGFLFFGEVVVHQIILEVTQTELLNLSDSILDCIADLSARGRCLNDFRTIFIAHDKRLLSILCDAHHKLPQLDKVMAATLRQCIIPTVLASEYSQQFAFSESVVLKLCSLCKGVGIVMQHTCTSDFTFETYLKSAAISKPFDSHVVQPYVPQHLVAVLDSMAKLNDGLRLVSTLLSLDGVFYGPGVFRASPTEIAALCRGGLAIFPVMNLAAIPPTARSFSTSIDQVDPSVIRNAVAKHGVALVGLGAGLLTPPIHEQEKFESLVTNSLDGRPRDHNKSGNYLWEVSVQQKVNDQQEQKPNTLARSQTDEEFDVHTDCSFEEHPPRCIALAVIHADSCGGGFSSIANVQQALLKLNDNTKAVLRRTLVRWNIPQEFRKSTAETSILAPVLISDTRIRFRRDIITTDPLTSTESQKFWKALNRLEEELKCLLNEENNSFLLPANTILFLDNQTMVHARSNFVTETQIYQNTTI</sequence>
<dbReference type="InterPro" id="IPR042098">
    <property type="entry name" value="TauD-like_sf"/>
</dbReference>
<dbReference type="Pfam" id="PF02668">
    <property type="entry name" value="TauD"/>
    <property type="match status" value="1"/>
</dbReference>
<dbReference type="Proteomes" id="UP001211907">
    <property type="component" value="Unassembled WGS sequence"/>
</dbReference>
<evidence type="ECO:0000313" key="3">
    <source>
        <dbReference type="EMBL" id="KAJ3109021.1"/>
    </source>
</evidence>
<protein>
    <recommendedName>
        <fullName evidence="2">TauD/TfdA-like domain-containing protein</fullName>
    </recommendedName>
</protein>